<dbReference type="STRING" id="1192034.CAP_2831"/>
<dbReference type="Pfam" id="PF13439">
    <property type="entry name" value="Glyco_transf_4"/>
    <property type="match status" value="1"/>
</dbReference>
<evidence type="ECO:0000256" key="1">
    <source>
        <dbReference type="ARBA" id="ARBA00022676"/>
    </source>
</evidence>
<reference evidence="4 5" key="1">
    <citation type="submission" date="2013-05" db="EMBL/GenBank/DDBJ databases">
        <title>Genome assembly of Chondromyces apiculatus DSM 436.</title>
        <authorList>
            <person name="Sharma G."/>
            <person name="Khatri I."/>
            <person name="Kaur C."/>
            <person name="Mayilraj S."/>
            <person name="Subramanian S."/>
        </authorList>
    </citation>
    <scope>NUCLEOTIDE SEQUENCE [LARGE SCALE GENOMIC DNA]</scope>
    <source>
        <strain evidence="4 5">DSM 436</strain>
    </source>
</reference>
<dbReference type="GO" id="GO:0016757">
    <property type="term" value="F:glycosyltransferase activity"/>
    <property type="evidence" value="ECO:0007669"/>
    <property type="project" value="UniProtKB-ARBA"/>
</dbReference>
<dbReference type="Proteomes" id="UP000019678">
    <property type="component" value="Unassembled WGS sequence"/>
</dbReference>
<dbReference type="CDD" id="cd03801">
    <property type="entry name" value="GT4_PimA-like"/>
    <property type="match status" value="1"/>
</dbReference>
<dbReference type="InterPro" id="IPR028098">
    <property type="entry name" value="Glyco_trans_4-like_N"/>
</dbReference>
<dbReference type="Gene3D" id="3.40.50.2000">
    <property type="entry name" value="Glycogen Phosphorylase B"/>
    <property type="match status" value="4"/>
</dbReference>
<name>A0A017TAH2_9BACT</name>
<dbReference type="AlphaFoldDB" id="A0A017TAH2"/>
<evidence type="ECO:0000313" key="5">
    <source>
        <dbReference type="Proteomes" id="UP000019678"/>
    </source>
</evidence>
<evidence type="ECO:0000313" key="4">
    <source>
        <dbReference type="EMBL" id="EYF05830.1"/>
    </source>
</evidence>
<evidence type="ECO:0000259" key="3">
    <source>
        <dbReference type="Pfam" id="PF13439"/>
    </source>
</evidence>
<gene>
    <name evidence="4" type="ORF">CAP_2831</name>
</gene>
<comment type="caution">
    <text evidence="4">The sequence shown here is derived from an EMBL/GenBank/DDBJ whole genome shotgun (WGS) entry which is preliminary data.</text>
</comment>
<dbReference type="EMBL" id="ASRX01000020">
    <property type="protein sequence ID" value="EYF05830.1"/>
    <property type="molecule type" value="Genomic_DNA"/>
</dbReference>
<keyword evidence="5" id="KW-1185">Reference proteome</keyword>
<sequence length="945" mass="98319">MSRSSAPRAFILADGAPLHLARPLRTLRALAQLGVHAEPCADLPSLADALRTSPGPAWILRAGAWPIAFVPPPASATGKPLLGLGALWRPDTDLLAGGWDALLASTGGDLARRPEHLARLDAALDSVWTEAPAALGALLDALPGADKPPLGAPPGTGNPLLDAVRALARSGHRAVRIPALDVRNDPRLRVVQAITALHRGGAEQIAVDLTLGLTAADDAVRLLVMDRPARAALSPPPGTLLLGAHAPQRTARASALAQLALHLGADVVHAHLFDGSTLQPLLATSLPLVVTLHNEQPGWPAGLTDLPADAPVTWAACSLTVRDDAARARLPGSLRTVWNGITVASPASPASPGDTSAPRTSAHRLATRQALGISPCAQVLLSIANYRPQKRLPELPAVIAALVARGMDAHLLLVGEHERGPAAATAHALRSAAAAHGVEARLHEVGPRDDVTPYRAAADLLITASAHEGLSLAQLEALAAGLPVLTTAVGGAREIAHKHPAMRVLPRGADANALAEAAHALLTTGAALPAPSASSAPSASPPLADDFTTRRMVDRYRDLYRRALAPAAHPEGSLVLVTNNFSTGGAQSSARRLLLGLAAAGVRVRPVVIEEQAAYPTPGRAALEQAGISVLVAPRAGAHDPLHTARAVAAHVDAEPTAAVVFWNVIPEHKILIADLLHRTPVFDVSPGEMYFASLERYFRRPRPALPYLDARDYGALLAGVVVKYAGESRRAEDALGAPVHVIPNGIPVPPAPPSRTARPAPRDRLIVGTLARIGPDKKLEQLLAAAAHAAPRMPPWELWIAGEPERGADACAADLRARSEGLPVRWLGEKPSAAFLADLDLFALVAEPAGCPNASLEAMASGLAVIATDVGGVSEQIVHGETGLLVPRGDALALGDALVMLARDDTTRARMGAAGHQRAATQFDVSTMVERYARLCLGRPPQTR</sequence>
<dbReference type="PANTHER" id="PTHR12526:SF510">
    <property type="entry name" value="D-INOSITOL 3-PHOSPHATE GLYCOSYLTRANSFERASE"/>
    <property type="match status" value="1"/>
</dbReference>
<evidence type="ECO:0000256" key="2">
    <source>
        <dbReference type="ARBA" id="ARBA00022679"/>
    </source>
</evidence>
<accession>A0A017TAH2</accession>
<organism evidence="4 5">
    <name type="scientific">Chondromyces apiculatus DSM 436</name>
    <dbReference type="NCBI Taxonomy" id="1192034"/>
    <lineage>
        <taxon>Bacteria</taxon>
        <taxon>Pseudomonadati</taxon>
        <taxon>Myxococcota</taxon>
        <taxon>Polyangia</taxon>
        <taxon>Polyangiales</taxon>
        <taxon>Polyangiaceae</taxon>
        <taxon>Chondromyces</taxon>
    </lineage>
</organism>
<feature type="domain" description="Glycosyltransferase subfamily 4-like N-terminal" evidence="3">
    <location>
        <begin position="200"/>
        <end position="341"/>
    </location>
</feature>
<dbReference type="eggNOG" id="COG0438">
    <property type="taxonomic scope" value="Bacteria"/>
</dbReference>
<keyword evidence="1" id="KW-0328">Glycosyltransferase</keyword>
<dbReference type="Pfam" id="PF13692">
    <property type="entry name" value="Glyco_trans_1_4"/>
    <property type="match status" value="2"/>
</dbReference>
<proteinExistence type="predicted"/>
<dbReference type="PANTHER" id="PTHR12526">
    <property type="entry name" value="GLYCOSYLTRANSFERASE"/>
    <property type="match status" value="1"/>
</dbReference>
<keyword evidence="2" id="KW-0808">Transferase</keyword>
<protein>
    <recommendedName>
        <fullName evidence="3">Glycosyltransferase subfamily 4-like N-terminal domain-containing protein</fullName>
    </recommendedName>
</protein>
<dbReference type="SUPFAM" id="SSF53756">
    <property type="entry name" value="UDP-Glycosyltransferase/glycogen phosphorylase"/>
    <property type="match status" value="2"/>
</dbReference>
<dbReference type="RefSeq" id="WP_044241113.1">
    <property type="nucleotide sequence ID" value="NZ_ASRX01000020.1"/>
</dbReference>